<keyword evidence="1" id="KW-1133">Transmembrane helix</keyword>
<evidence type="ECO:0000256" key="1">
    <source>
        <dbReference type="SAM" id="Phobius"/>
    </source>
</evidence>
<evidence type="ECO:0000313" key="2">
    <source>
        <dbReference type="EMBL" id="MFC1854076.1"/>
    </source>
</evidence>
<feature type="transmembrane region" description="Helical" evidence="1">
    <location>
        <begin position="26"/>
        <end position="46"/>
    </location>
</feature>
<feature type="transmembrane region" description="Helical" evidence="1">
    <location>
        <begin position="243"/>
        <end position="261"/>
    </location>
</feature>
<name>A0ABV6Z6K6_UNCC1</name>
<evidence type="ECO:0008006" key="4">
    <source>
        <dbReference type="Google" id="ProtNLM"/>
    </source>
</evidence>
<protein>
    <recommendedName>
        <fullName evidence="4">Glycosyltransferase RgtA/B/C/D-like domain-containing protein</fullName>
    </recommendedName>
</protein>
<dbReference type="Proteomes" id="UP001594351">
    <property type="component" value="Unassembled WGS sequence"/>
</dbReference>
<feature type="transmembrane region" description="Helical" evidence="1">
    <location>
        <begin position="410"/>
        <end position="429"/>
    </location>
</feature>
<dbReference type="EMBL" id="JBHPBY010000708">
    <property type="protein sequence ID" value="MFC1854076.1"/>
    <property type="molecule type" value="Genomic_DNA"/>
</dbReference>
<gene>
    <name evidence="2" type="ORF">ACFL27_28165</name>
</gene>
<feature type="transmembrane region" description="Helical" evidence="1">
    <location>
        <begin position="370"/>
        <end position="398"/>
    </location>
</feature>
<feature type="transmembrane region" description="Helical" evidence="1">
    <location>
        <begin position="206"/>
        <end position="223"/>
    </location>
</feature>
<feature type="transmembrane region" description="Helical" evidence="1">
    <location>
        <begin position="106"/>
        <end position="126"/>
    </location>
</feature>
<sequence>MLPLLKSLQKPLPPESEGKTITPVDVFLAALPFVPLMLLFGAYFFYRSQNLYSVTDYAIIEIGVHQAKQGTRLVGLYSRFGWFHPGPLYFYLLVPCYTFWGCTGYGLIAGARFIMLSAIVVVLVLVYQSHNRILFLFTSFLISFFIYRGLQYWLEPVWVIIWTPMVTILPFGAFLFIAFYLALGRIFCLPLLIVFGTFLVQTHLGYTFVTVAVLMAALVLGVANNRQNRIRSDSYFTLKKGGWYLLAAVLIFVLLWLPPLFQELKSSPGNLTEIYTFFQEHRAEGQSLTVVLEIMNRQALTSLNFFWEYFSGHKLATPSTSVVLIEVLLLLLFLTLNYRRQQTFLVCMQSLCLIALCASFYSILSIIDEIHFYLIGWIKMIHYLVWSSILYSLLAWLYQFCYSKFKKIRPYMNHGLTLVFGVYACSIIIDHYPQASKSIQLKTAPIIEEFSGALARFVAVDEPPSFTLTLGHKAWSPGAGLACYLVKQKCPLKIEGWGHPQLGLNYNRFEYERYRLHLKHEPQIQGFRDFTPLCRKDQFTLYIKDMVSVRNFKQYLAPQPPEVIDSEGMSGQITVLIDGDFLAQGTRWKTPKTVLFSTSESYLTLKVPAAAKTSIVGLALTLDGNDWYQILGSHDNKEFQPLVTVQSLDLFGMQHCCLLCPEISHFTSLRIQPLSGDGCYSIAEIGWLTGVNVNEAAFRAH</sequence>
<keyword evidence="3" id="KW-1185">Reference proteome</keyword>
<feature type="transmembrane region" description="Helical" evidence="1">
    <location>
        <begin position="133"/>
        <end position="150"/>
    </location>
</feature>
<evidence type="ECO:0000313" key="3">
    <source>
        <dbReference type="Proteomes" id="UP001594351"/>
    </source>
</evidence>
<organism evidence="2 3">
    <name type="scientific">candidate division CSSED10-310 bacterium</name>
    <dbReference type="NCBI Taxonomy" id="2855610"/>
    <lineage>
        <taxon>Bacteria</taxon>
        <taxon>Bacteria division CSSED10-310</taxon>
    </lineage>
</organism>
<feature type="transmembrane region" description="Helical" evidence="1">
    <location>
        <begin position="182"/>
        <end position="200"/>
    </location>
</feature>
<feature type="transmembrane region" description="Helical" evidence="1">
    <location>
        <begin position="343"/>
        <end position="364"/>
    </location>
</feature>
<comment type="caution">
    <text evidence="2">The sequence shown here is derived from an EMBL/GenBank/DDBJ whole genome shotgun (WGS) entry which is preliminary data.</text>
</comment>
<keyword evidence="1" id="KW-0812">Transmembrane</keyword>
<accession>A0ABV6Z6K6</accession>
<feature type="transmembrane region" description="Helical" evidence="1">
    <location>
        <begin position="82"/>
        <end position="100"/>
    </location>
</feature>
<feature type="transmembrane region" description="Helical" evidence="1">
    <location>
        <begin position="156"/>
        <end position="177"/>
    </location>
</feature>
<reference evidence="2 3" key="1">
    <citation type="submission" date="2024-09" db="EMBL/GenBank/DDBJ databases">
        <title>Laminarin stimulates single cell rates of sulfate reduction while oxygen inhibits transcriptomic activity in coastal marine sediment.</title>
        <authorList>
            <person name="Lindsay M."/>
            <person name="Orcutt B."/>
            <person name="Emerson D."/>
            <person name="Stepanauskas R."/>
            <person name="D'Angelo T."/>
        </authorList>
    </citation>
    <scope>NUCLEOTIDE SEQUENCE [LARGE SCALE GENOMIC DNA]</scope>
    <source>
        <strain evidence="2">SAG AM-311-K15</strain>
    </source>
</reference>
<proteinExistence type="predicted"/>
<keyword evidence="1" id="KW-0472">Membrane</keyword>
<feature type="transmembrane region" description="Helical" evidence="1">
    <location>
        <begin position="315"/>
        <end position="336"/>
    </location>
</feature>